<sequence>MAALSAASATANTITPPSSSHGNGSQSAWNSYAPGDTENLQKRSLDKPDHANRAPLAQNGNSANIYEYGFEPLPPRGRRHPPTTFP</sequence>
<gene>
    <name evidence="2" type="ORF">ColLi_12115</name>
</gene>
<name>A0AA37LYC8_9PEZI</name>
<evidence type="ECO:0000313" key="3">
    <source>
        <dbReference type="Proteomes" id="UP001055172"/>
    </source>
</evidence>
<feature type="compositionally biased region" description="Basic and acidic residues" evidence="1">
    <location>
        <begin position="39"/>
        <end position="52"/>
    </location>
</feature>
<feature type="compositionally biased region" description="Polar residues" evidence="1">
    <location>
        <begin position="21"/>
        <end position="30"/>
    </location>
</feature>
<evidence type="ECO:0000256" key="1">
    <source>
        <dbReference type="SAM" id="MobiDB-lite"/>
    </source>
</evidence>
<feature type="compositionally biased region" description="Basic residues" evidence="1">
    <location>
        <begin position="76"/>
        <end position="86"/>
    </location>
</feature>
<dbReference type="EMBL" id="BPPX01000039">
    <property type="protein sequence ID" value="GJC89277.1"/>
    <property type="molecule type" value="Genomic_DNA"/>
</dbReference>
<protein>
    <submittedName>
        <fullName evidence="2">Uncharacterized protein</fullName>
    </submittedName>
</protein>
<evidence type="ECO:0000313" key="2">
    <source>
        <dbReference type="EMBL" id="GJC89277.1"/>
    </source>
</evidence>
<feature type="compositionally biased region" description="Low complexity" evidence="1">
    <location>
        <begin position="1"/>
        <end position="20"/>
    </location>
</feature>
<comment type="caution">
    <text evidence="2">The sequence shown here is derived from an EMBL/GenBank/DDBJ whole genome shotgun (WGS) entry which is preliminary data.</text>
</comment>
<reference evidence="2 3" key="1">
    <citation type="submission" date="2021-07" db="EMBL/GenBank/DDBJ databases">
        <title>Genome data of Colletotrichum spaethianum.</title>
        <authorList>
            <person name="Utami Y.D."/>
            <person name="Hiruma K."/>
        </authorList>
    </citation>
    <scope>NUCLEOTIDE SEQUENCE [LARGE SCALE GENOMIC DNA]</scope>
    <source>
        <strain evidence="2 3">MAFF 242679</strain>
    </source>
</reference>
<organism evidence="2 3">
    <name type="scientific">Colletotrichum liriopes</name>
    <dbReference type="NCBI Taxonomy" id="708192"/>
    <lineage>
        <taxon>Eukaryota</taxon>
        <taxon>Fungi</taxon>
        <taxon>Dikarya</taxon>
        <taxon>Ascomycota</taxon>
        <taxon>Pezizomycotina</taxon>
        <taxon>Sordariomycetes</taxon>
        <taxon>Hypocreomycetidae</taxon>
        <taxon>Glomerellales</taxon>
        <taxon>Glomerellaceae</taxon>
        <taxon>Colletotrichum</taxon>
        <taxon>Colletotrichum spaethianum species complex</taxon>
    </lineage>
</organism>
<feature type="region of interest" description="Disordered" evidence="1">
    <location>
        <begin position="1"/>
        <end position="86"/>
    </location>
</feature>
<accession>A0AA37LYC8</accession>
<keyword evidence="3" id="KW-1185">Reference proteome</keyword>
<proteinExistence type="predicted"/>
<dbReference type="Proteomes" id="UP001055172">
    <property type="component" value="Unassembled WGS sequence"/>
</dbReference>
<dbReference type="AlphaFoldDB" id="A0AA37LYC8"/>